<accession>A0ABU0Q9E4</accession>
<feature type="compositionally biased region" description="Polar residues" evidence="7">
    <location>
        <begin position="1"/>
        <end position="26"/>
    </location>
</feature>
<evidence type="ECO:0000313" key="8">
    <source>
        <dbReference type="EMBL" id="MDQ0686801.1"/>
    </source>
</evidence>
<keyword evidence="1" id="KW-0732">Signal</keyword>
<evidence type="ECO:0000313" key="9">
    <source>
        <dbReference type="Proteomes" id="UP001243364"/>
    </source>
</evidence>
<protein>
    <recommendedName>
        <fullName evidence="10">Exo-alpha-sialidase</fullName>
    </recommendedName>
</protein>
<keyword evidence="5" id="KW-0624">Polysaccharide degradation</keyword>
<dbReference type="Proteomes" id="UP001243364">
    <property type="component" value="Unassembled WGS sequence"/>
</dbReference>
<evidence type="ECO:0008006" key="10">
    <source>
        <dbReference type="Google" id="ProtNLM"/>
    </source>
</evidence>
<comment type="caution">
    <text evidence="8">The sequence shown here is derived from an EMBL/GenBank/DDBJ whole genome shotgun (WGS) entry which is preliminary data.</text>
</comment>
<organism evidence="8 9">
    <name type="scientific">Streptomyces achromogenes</name>
    <dbReference type="NCBI Taxonomy" id="67255"/>
    <lineage>
        <taxon>Bacteria</taxon>
        <taxon>Bacillati</taxon>
        <taxon>Actinomycetota</taxon>
        <taxon>Actinomycetes</taxon>
        <taxon>Kitasatosporales</taxon>
        <taxon>Streptomycetaceae</taxon>
        <taxon>Streptomyces</taxon>
    </lineage>
</organism>
<dbReference type="PANTHER" id="PTHR43739">
    <property type="entry name" value="XYLOGLUCANASE (EUROFUNG)"/>
    <property type="match status" value="1"/>
</dbReference>
<keyword evidence="9" id="KW-1185">Reference proteome</keyword>
<dbReference type="SUPFAM" id="SSF110296">
    <property type="entry name" value="Oligoxyloglucan reducing end-specific cellobiohydrolase"/>
    <property type="match status" value="1"/>
</dbReference>
<evidence type="ECO:0000256" key="3">
    <source>
        <dbReference type="ARBA" id="ARBA00023277"/>
    </source>
</evidence>
<gene>
    <name evidence="8" type="ORF">QFZ56_005764</name>
</gene>
<feature type="region of interest" description="Disordered" evidence="7">
    <location>
        <begin position="1"/>
        <end position="29"/>
    </location>
</feature>
<evidence type="ECO:0000256" key="4">
    <source>
        <dbReference type="ARBA" id="ARBA00023295"/>
    </source>
</evidence>
<reference evidence="8 9" key="1">
    <citation type="submission" date="2023-07" db="EMBL/GenBank/DDBJ databases">
        <title>Comparative genomics of wheat-associated soil bacteria to identify genetic determinants of phenazine resistance.</title>
        <authorList>
            <person name="Mouncey N."/>
        </authorList>
    </citation>
    <scope>NUCLEOTIDE SEQUENCE [LARGE SCALE GENOMIC DNA]</scope>
    <source>
        <strain evidence="8 9">W4I19-2</strain>
    </source>
</reference>
<keyword evidence="4" id="KW-0326">Glycosidase</keyword>
<dbReference type="Gene3D" id="2.130.10.10">
    <property type="entry name" value="YVTN repeat-like/Quinoprotein amine dehydrogenase"/>
    <property type="match status" value="1"/>
</dbReference>
<dbReference type="PANTHER" id="PTHR43739:SF2">
    <property type="entry name" value="OLIGOXYLOGLUCAN-REDUCING END-SPECIFIC XYLOGLUCANASE-RELATED"/>
    <property type="match status" value="1"/>
</dbReference>
<evidence type="ECO:0000256" key="2">
    <source>
        <dbReference type="ARBA" id="ARBA00022801"/>
    </source>
</evidence>
<dbReference type="InterPro" id="IPR015943">
    <property type="entry name" value="WD40/YVTN_repeat-like_dom_sf"/>
</dbReference>
<comment type="similarity">
    <text evidence="6">Belongs to the glycosyl hydrolase 74 family.</text>
</comment>
<proteinExistence type="inferred from homology"/>
<evidence type="ECO:0000256" key="6">
    <source>
        <dbReference type="ARBA" id="ARBA00037986"/>
    </source>
</evidence>
<evidence type="ECO:0000256" key="1">
    <source>
        <dbReference type="ARBA" id="ARBA00022729"/>
    </source>
</evidence>
<dbReference type="InterPro" id="IPR052025">
    <property type="entry name" value="Xyloglucanase_GH74"/>
</dbReference>
<keyword evidence="2" id="KW-0378">Hydrolase</keyword>
<name>A0ABU0Q9E4_STRAH</name>
<evidence type="ECO:0000256" key="7">
    <source>
        <dbReference type="SAM" id="MobiDB-lite"/>
    </source>
</evidence>
<keyword evidence="3" id="KW-0119">Carbohydrate metabolism</keyword>
<evidence type="ECO:0000256" key="5">
    <source>
        <dbReference type="ARBA" id="ARBA00023326"/>
    </source>
</evidence>
<sequence length="146" mass="15089">MTPNADSGQTFTARATGLSSGGTEFQSVAAPGRTGGLWLSLKGDGLCRSTDGGATFTEVSSCHASHTPGFGKAARGAFHPALSMVGATDAITAVHRSDDEAKTWTRFDDDRHPWGWTKAAATGDPRVCGRGYIAADGRGVQYGEPA</sequence>
<dbReference type="EMBL" id="JAUSYA010000001">
    <property type="protein sequence ID" value="MDQ0686801.1"/>
    <property type="molecule type" value="Genomic_DNA"/>
</dbReference>